<dbReference type="Gene3D" id="1.10.10.10">
    <property type="entry name" value="Winged helix-like DNA-binding domain superfamily/Winged helix DNA-binding domain"/>
    <property type="match status" value="1"/>
</dbReference>
<sequence length="165" mass="18050">MSNSTGWAVPEYSAFDSETCSIARTLALVGDRWTLLVLRDLANGVTRFDDLTTHLGIARNVLSKRLAALVDAELAVRTGYRTEGSRERYEYRLSRAGRELMPILLAFMGWGDRHLAGPQGPPALPVHADCGAPVRVAVTCEAGHDLGERPRVRVQPGPGSRRREG</sequence>
<evidence type="ECO:0000256" key="2">
    <source>
        <dbReference type="ARBA" id="ARBA00023125"/>
    </source>
</evidence>
<evidence type="ECO:0000256" key="1">
    <source>
        <dbReference type="ARBA" id="ARBA00023015"/>
    </source>
</evidence>
<name>A0ABV6UIA4_9ACTN</name>
<dbReference type="RefSeq" id="WP_030256958.1">
    <property type="nucleotide sequence ID" value="NZ_JBHEZZ010000003.1"/>
</dbReference>
<dbReference type="InterPro" id="IPR002577">
    <property type="entry name" value="HTH_HxlR"/>
</dbReference>
<dbReference type="SUPFAM" id="SSF46785">
    <property type="entry name" value="Winged helix' DNA-binding domain"/>
    <property type="match status" value="1"/>
</dbReference>
<evidence type="ECO:0000256" key="3">
    <source>
        <dbReference type="ARBA" id="ARBA00023163"/>
    </source>
</evidence>
<dbReference type="Proteomes" id="UP001592528">
    <property type="component" value="Unassembled WGS sequence"/>
</dbReference>
<evidence type="ECO:0000313" key="6">
    <source>
        <dbReference type="Proteomes" id="UP001592528"/>
    </source>
</evidence>
<evidence type="ECO:0000313" key="5">
    <source>
        <dbReference type="EMBL" id="MFC1401162.1"/>
    </source>
</evidence>
<dbReference type="PANTHER" id="PTHR33204:SF18">
    <property type="entry name" value="TRANSCRIPTIONAL REGULATORY PROTEIN"/>
    <property type="match status" value="1"/>
</dbReference>
<dbReference type="EMBL" id="JBHEZZ010000003">
    <property type="protein sequence ID" value="MFC1401162.1"/>
    <property type="molecule type" value="Genomic_DNA"/>
</dbReference>
<dbReference type="InterPro" id="IPR036390">
    <property type="entry name" value="WH_DNA-bd_sf"/>
</dbReference>
<dbReference type="PROSITE" id="PS51118">
    <property type="entry name" value="HTH_HXLR"/>
    <property type="match status" value="1"/>
</dbReference>
<dbReference type="Pfam" id="PF01638">
    <property type="entry name" value="HxlR"/>
    <property type="match status" value="1"/>
</dbReference>
<keyword evidence="3" id="KW-0804">Transcription</keyword>
<dbReference type="PANTHER" id="PTHR33204">
    <property type="entry name" value="TRANSCRIPTIONAL REGULATOR, MARR FAMILY"/>
    <property type="match status" value="1"/>
</dbReference>
<dbReference type="InterPro" id="IPR036388">
    <property type="entry name" value="WH-like_DNA-bd_sf"/>
</dbReference>
<feature type="domain" description="HTH hxlR-type" evidence="4">
    <location>
        <begin position="20"/>
        <end position="119"/>
    </location>
</feature>
<gene>
    <name evidence="5" type="ORF">ACEZDJ_07670</name>
</gene>
<evidence type="ECO:0000259" key="4">
    <source>
        <dbReference type="PROSITE" id="PS51118"/>
    </source>
</evidence>
<reference evidence="5 6" key="1">
    <citation type="submission" date="2024-09" db="EMBL/GenBank/DDBJ databases">
        <authorList>
            <person name="Lee S.D."/>
        </authorList>
    </citation>
    <scope>NUCLEOTIDE SEQUENCE [LARGE SCALE GENOMIC DNA]</scope>
    <source>
        <strain evidence="5 6">N1-5</strain>
    </source>
</reference>
<comment type="caution">
    <text evidence="5">The sequence shown here is derived from an EMBL/GenBank/DDBJ whole genome shotgun (WGS) entry which is preliminary data.</text>
</comment>
<keyword evidence="1" id="KW-0805">Transcription regulation</keyword>
<keyword evidence="6" id="KW-1185">Reference proteome</keyword>
<accession>A0ABV6UIA4</accession>
<keyword evidence="2" id="KW-0238">DNA-binding</keyword>
<proteinExistence type="predicted"/>
<protein>
    <submittedName>
        <fullName evidence="5">Winged helix-turn-helix transcriptional regulator</fullName>
    </submittedName>
</protein>
<organism evidence="5 6">
    <name type="scientific">Streptacidiphilus cavernicola</name>
    <dbReference type="NCBI Taxonomy" id="3342716"/>
    <lineage>
        <taxon>Bacteria</taxon>
        <taxon>Bacillati</taxon>
        <taxon>Actinomycetota</taxon>
        <taxon>Actinomycetes</taxon>
        <taxon>Kitasatosporales</taxon>
        <taxon>Streptomycetaceae</taxon>
        <taxon>Streptacidiphilus</taxon>
    </lineage>
</organism>